<dbReference type="InterPro" id="IPR021223">
    <property type="entry name" value="AbiGi"/>
</dbReference>
<proteinExistence type="predicted"/>
<accession>A0A174YTM5</accession>
<sequence length="269" mass="31494">MEIDFKETPELEQNLHWHNSSNVLCNYMREPEYLIKILKNQAIIPRYVTEPLDYLKVDGLKRIAFPMTCFCDIPFSKVGNHMTSYGGYGIALDKNKVIRNNRIQPIHYMNPASPLVADFKEAFNANYNVGKKAHKEDEVLLNYLLSTLLYMKPISNLVEKNGKYKMYIFQDECEWRYIPDCKSISSIPLIINDNKITEKRKNTYSDVLEKHPETWVKFDWNDLIYIVVPDEVALQTIIDAIMELPLDNAKKYLLISKIQISNRFTEDLV</sequence>
<dbReference type="EMBL" id="CZBU01000001">
    <property type="protein sequence ID" value="CUQ75336.1"/>
    <property type="molecule type" value="Genomic_DNA"/>
</dbReference>
<organism evidence="1 3">
    <name type="scientific">Lachnospira eligens</name>
    <dbReference type="NCBI Taxonomy" id="39485"/>
    <lineage>
        <taxon>Bacteria</taxon>
        <taxon>Bacillati</taxon>
        <taxon>Bacillota</taxon>
        <taxon>Clostridia</taxon>
        <taxon>Lachnospirales</taxon>
        <taxon>Lachnospiraceae</taxon>
        <taxon>Lachnospira</taxon>
    </lineage>
</organism>
<dbReference type="AlphaFoldDB" id="A0A174YTM5"/>
<dbReference type="Proteomes" id="UP000095621">
    <property type="component" value="Unassembled WGS sequence"/>
</dbReference>
<name>A0A174YTM5_9FIRM</name>
<evidence type="ECO:0000313" key="2">
    <source>
        <dbReference type="EMBL" id="MSC56794.1"/>
    </source>
</evidence>
<reference evidence="1 3" key="1">
    <citation type="submission" date="2015-09" db="EMBL/GenBank/DDBJ databases">
        <authorList>
            <consortium name="Pathogen Informatics"/>
        </authorList>
    </citation>
    <scope>NUCLEOTIDE SEQUENCE [LARGE SCALE GENOMIC DNA]</scope>
    <source>
        <strain evidence="1 3">2789STDY5834875</strain>
    </source>
</reference>
<gene>
    <name evidence="1" type="ORF">ERS852490_00454</name>
    <name evidence="2" type="ORF">GKE48_04900</name>
</gene>
<protein>
    <submittedName>
        <fullName evidence="1">Protein of uncharacterized function (DUF2743)</fullName>
    </submittedName>
</protein>
<dbReference type="Proteomes" id="UP000481964">
    <property type="component" value="Unassembled WGS sequence"/>
</dbReference>
<dbReference type="OrthoDB" id="680500at2"/>
<dbReference type="Pfam" id="PF10899">
    <property type="entry name" value="AbiGi"/>
    <property type="match status" value="1"/>
</dbReference>
<evidence type="ECO:0000313" key="4">
    <source>
        <dbReference type="Proteomes" id="UP000481964"/>
    </source>
</evidence>
<evidence type="ECO:0000313" key="3">
    <source>
        <dbReference type="Proteomes" id="UP000095621"/>
    </source>
</evidence>
<dbReference type="EMBL" id="WKRD01000003">
    <property type="protein sequence ID" value="MSC56794.1"/>
    <property type="molecule type" value="Genomic_DNA"/>
</dbReference>
<reference evidence="2 4" key="2">
    <citation type="journal article" date="2019" name="Nat. Med.">
        <title>A library of human gut bacterial isolates paired with longitudinal multiomics data enables mechanistic microbiome research.</title>
        <authorList>
            <person name="Poyet M."/>
            <person name="Groussin M."/>
            <person name="Gibbons S.M."/>
            <person name="Avila-Pacheco J."/>
            <person name="Jiang X."/>
            <person name="Kearney S.M."/>
            <person name="Perrotta A.R."/>
            <person name="Berdy B."/>
            <person name="Zhao S."/>
            <person name="Lieberman T.D."/>
            <person name="Swanson P.K."/>
            <person name="Smith M."/>
            <person name="Roesemann S."/>
            <person name="Alexander J.E."/>
            <person name="Rich S.A."/>
            <person name="Livny J."/>
            <person name="Vlamakis H."/>
            <person name="Clish C."/>
            <person name="Bullock K."/>
            <person name="Deik A."/>
            <person name="Scott J."/>
            <person name="Pierce K.A."/>
            <person name="Xavier R.J."/>
            <person name="Alm E.J."/>
        </authorList>
    </citation>
    <scope>NUCLEOTIDE SEQUENCE [LARGE SCALE GENOMIC DNA]</scope>
    <source>
        <strain evidence="2 4">BIOML-A1</strain>
    </source>
</reference>
<dbReference type="RefSeq" id="WP_055214363.1">
    <property type="nucleotide sequence ID" value="NZ_CZBU01000001.1"/>
</dbReference>
<evidence type="ECO:0000313" key="1">
    <source>
        <dbReference type="EMBL" id="CUQ75336.1"/>
    </source>
</evidence>